<dbReference type="InterPro" id="IPR038765">
    <property type="entry name" value="Papain-like_cys_pep_sf"/>
</dbReference>
<dbReference type="OrthoDB" id="1491023at2"/>
<dbReference type="Pfam" id="PF00112">
    <property type="entry name" value="Peptidase_C1"/>
    <property type="match status" value="1"/>
</dbReference>
<evidence type="ECO:0000313" key="3">
    <source>
        <dbReference type="Proteomes" id="UP000295357"/>
    </source>
</evidence>
<keyword evidence="2" id="KW-0645">Protease</keyword>
<evidence type="ECO:0000259" key="1">
    <source>
        <dbReference type="SMART" id="SM00645"/>
    </source>
</evidence>
<comment type="caution">
    <text evidence="2">The sequence shown here is derived from an EMBL/GenBank/DDBJ whole genome shotgun (WGS) entry which is preliminary data.</text>
</comment>
<keyword evidence="2" id="KW-0378">Hydrolase</keyword>
<evidence type="ECO:0000313" key="2">
    <source>
        <dbReference type="EMBL" id="TDP09255.1"/>
    </source>
</evidence>
<feature type="domain" description="Peptidase C1A papain C-terminal" evidence="1">
    <location>
        <begin position="36"/>
        <end position="253"/>
    </location>
</feature>
<name>A0A4R6N3D4_9BURK</name>
<dbReference type="CDD" id="cd02619">
    <property type="entry name" value="Peptidase_C1"/>
    <property type="match status" value="1"/>
</dbReference>
<dbReference type="Gene3D" id="3.90.70.10">
    <property type="entry name" value="Cysteine proteinases"/>
    <property type="match status" value="1"/>
</dbReference>
<keyword evidence="3" id="KW-1185">Reference proteome</keyword>
<dbReference type="GO" id="GO:0006508">
    <property type="term" value="P:proteolysis"/>
    <property type="evidence" value="ECO:0007669"/>
    <property type="project" value="UniProtKB-KW"/>
</dbReference>
<dbReference type="AlphaFoldDB" id="A0A4R6N3D4"/>
<protein>
    <submittedName>
        <fullName evidence="2">Papain like protease</fullName>
    </submittedName>
</protein>
<sequence>MVSKRQADTRPRRVLDARRDTLDFRDRMYQPSLVEVPTRIALEDYQAHGVPILDQGQEGACTGFGLATVANYLLRRRKVVPDATPVSPRMLYDMARRYDEWPGEAYAGSSARGAMKGWHKHGVCAESAWPYKLKRGATGGLTQARVQDAQQRPLGAYLRVNHKDLVAMHAALAEVGILFATSMVHAGWDEVGEDGLISPRETPEGGHAFAIVAYDAEGFWIQNSWGPDWGRQGFARIAYADWLRHATDVWVARLGVPVQLAAPAQSAAAAASAPSGAAKTSFAALRPHVVSVGNEGRLRPGGEYGLSEEELATLFREDLGQTLAAWPKKRVLLYTHGGLVSEAAALQRLAEYRPALLEGGVYPLAFIWKSDYWSTVSNILQDAVRRRRPEGAFDAAKDFLLDRLDDLLEPVARQLTGKAAWDEMKENALAASRQGGAAWRVVRHLAELAQAEKDLEIHLVAHSAGSILLAPVVGLLNAAGLKIRTCTLWAPACSTELFKREYLPALNKGGIEDLAVYALDDATEQDDHCAQLYNKSLLYLVSHAFEARQRIPGLQAGTPLLGLQHCIAADAELAALFGKNGGARLVLAPDKGRAPLSSARHHGDFDDDPDTVRSTFARILEAKPAQLGAISFGRSASSLREQRRQLELKGR</sequence>
<dbReference type="GO" id="GO:0008234">
    <property type="term" value="F:cysteine-type peptidase activity"/>
    <property type="evidence" value="ECO:0007669"/>
    <property type="project" value="InterPro"/>
</dbReference>
<dbReference type="SUPFAM" id="SSF54001">
    <property type="entry name" value="Cysteine proteinases"/>
    <property type="match status" value="1"/>
</dbReference>
<gene>
    <name evidence="2" type="ORF">DFR39_10593</name>
</gene>
<proteinExistence type="predicted"/>
<dbReference type="EMBL" id="SNXE01000005">
    <property type="protein sequence ID" value="TDP09255.1"/>
    <property type="molecule type" value="Genomic_DNA"/>
</dbReference>
<organism evidence="2 3">
    <name type="scientific">Roseateles asaccharophilus</name>
    <dbReference type="NCBI Taxonomy" id="582607"/>
    <lineage>
        <taxon>Bacteria</taxon>
        <taxon>Pseudomonadati</taxon>
        <taxon>Pseudomonadota</taxon>
        <taxon>Betaproteobacteria</taxon>
        <taxon>Burkholderiales</taxon>
        <taxon>Sphaerotilaceae</taxon>
        <taxon>Roseateles</taxon>
    </lineage>
</organism>
<dbReference type="SMART" id="SM00645">
    <property type="entry name" value="Pept_C1"/>
    <property type="match status" value="1"/>
</dbReference>
<dbReference type="Proteomes" id="UP000295357">
    <property type="component" value="Unassembled WGS sequence"/>
</dbReference>
<dbReference type="InterPro" id="IPR000668">
    <property type="entry name" value="Peptidase_C1A_C"/>
</dbReference>
<accession>A0A4R6N3D4</accession>
<dbReference type="RefSeq" id="WP_133603880.1">
    <property type="nucleotide sequence ID" value="NZ_JAUFPJ010000003.1"/>
</dbReference>
<reference evidence="2 3" key="1">
    <citation type="submission" date="2019-03" db="EMBL/GenBank/DDBJ databases">
        <title>Genomic Encyclopedia of Type Strains, Phase IV (KMG-IV): sequencing the most valuable type-strain genomes for metagenomic binning, comparative biology and taxonomic classification.</title>
        <authorList>
            <person name="Goeker M."/>
        </authorList>
    </citation>
    <scope>NUCLEOTIDE SEQUENCE [LARGE SCALE GENOMIC DNA]</scope>
    <source>
        <strain evidence="2 3">DSM 25082</strain>
    </source>
</reference>